<organism evidence="19 20">
    <name type="scientific">Candidatus Iainarchaeum sp</name>
    <dbReference type="NCBI Taxonomy" id="3101447"/>
    <lineage>
        <taxon>Archaea</taxon>
        <taxon>Candidatus Iainarchaeota</taxon>
        <taxon>Candidatus Iainarchaeia</taxon>
        <taxon>Candidatus Iainarchaeales</taxon>
        <taxon>Candidatus Iainarchaeaceae</taxon>
        <taxon>Candidatus Iainarchaeum</taxon>
    </lineage>
</organism>
<dbReference type="GO" id="GO:0005829">
    <property type="term" value="C:cytosol"/>
    <property type="evidence" value="ECO:0007669"/>
    <property type="project" value="TreeGrafter"/>
</dbReference>
<comment type="similarity">
    <text evidence="5">In the N-terminal section; belongs to the DHBP synthase family.</text>
</comment>
<keyword evidence="11" id="KW-0862">Zinc</keyword>
<comment type="caution">
    <text evidence="19">The sequence shown here is derived from an EMBL/GenBank/DDBJ whole genome shotgun (WGS) entry which is preliminary data.</text>
</comment>
<evidence type="ECO:0000256" key="15">
    <source>
        <dbReference type="ARBA" id="ARBA00023239"/>
    </source>
</evidence>
<keyword evidence="15" id="KW-0456">Lyase</keyword>
<evidence type="ECO:0000313" key="20">
    <source>
        <dbReference type="Proteomes" id="UP000226712"/>
    </source>
</evidence>
<dbReference type="NCBIfam" id="TIGR00505">
    <property type="entry name" value="ribA"/>
    <property type="match status" value="1"/>
</dbReference>
<evidence type="ECO:0000256" key="10">
    <source>
        <dbReference type="ARBA" id="ARBA00022801"/>
    </source>
</evidence>
<keyword evidence="8" id="KW-0479">Metal-binding</keyword>
<proteinExistence type="inferred from homology"/>
<evidence type="ECO:0000256" key="3">
    <source>
        <dbReference type="ARBA" id="ARBA00001947"/>
    </source>
</evidence>
<dbReference type="GO" id="GO:0003935">
    <property type="term" value="F:GTP cyclohydrolase II activity"/>
    <property type="evidence" value="ECO:0007669"/>
    <property type="project" value="UniProtKB-EC"/>
</dbReference>
<keyword evidence="10 19" id="KW-0378">Hydrolase</keyword>
<dbReference type="FunFam" id="3.40.50.10990:FF:000001">
    <property type="entry name" value="Riboflavin biosynthesis protein RibBA"/>
    <property type="match status" value="1"/>
</dbReference>
<keyword evidence="9" id="KW-0547">Nucleotide-binding</keyword>
<dbReference type="HAMAP" id="MF_01283">
    <property type="entry name" value="RibBA"/>
    <property type="match status" value="1"/>
</dbReference>
<evidence type="ECO:0000256" key="8">
    <source>
        <dbReference type="ARBA" id="ARBA00022723"/>
    </source>
</evidence>
<comment type="catalytic activity">
    <reaction evidence="17">
        <text>GTP + 4 H2O = 2,5-diamino-6-hydroxy-4-(5-phosphoribosylamino)-pyrimidine + formate + 2 phosphate + 3 H(+)</text>
        <dbReference type="Rhea" id="RHEA:23704"/>
        <dbReference type="ChEBI" id="CHEBI:15377"/>
        <dbReference type="ChEBI" id="CHEBI:15378"/>
        <dbReference type="ChEBI" id="CHEBI:15740"/>
        <dbReference type="ChEBI" id="CHEBI:37565"/>
        <dbReference type="ChEBI" id="CHEBI:43474"/>
        <dbReference type="ChEBI" id="CHEBI:58614"/>
        <dbReference type="EC" id="3.5.4.25"/>
    </reaction>
</comment>
<dbReference type="Gene3D" id="3.90.870.10">
    <property type="entry name" value="DHBP synthase"/>
    <property type="match status" value="1"/>
</dbReference>
<evidence type="ECO:0000256" key="9">
    <source>
        <dbReference type="ARBA" id="ARBA00022741"/>
    </source>
</evidence>
<comment type="pathway">
    <text evidence="4">Cofactor biosynthesis; riboflavin biosynthesis; 5-amino-6-(D-ribitylamino)uracil from GTP: step 1/4.</text>
</comment>
<dbReference type="PANTHER" id="PTHR21327:SF18">
    <property type="entry name" value="3,4-DIHYDROXY-2-BUTANONE 4-PHOSPHATE SYNTHASE"/>
    <property type="match status" value="1"/>
</dbReference>
<comment type="cofactor">
    <cofactor evidence="2">
        <name>Mg(2+)</name>
        <dbReference type="ChEBI" id="CHEBI:18420"/>
    </cofactor>
</comment>
<gene>
    <name evidence="19" type="ORF">CL944_01400</name>
</gene>
<dbReference type="Proteomes" id="UP000226712">
    <property type="component" value="Unassembled WGS sequence"/>
</dbReference>
<evidence type="ECO:0000256" key="12">
    <source>
        <dbReference type="ARBA" id="ARBA00022842"/>
    </source>
</evidence>
<comment type="cofactor">
    <cofactor evidence="1">
        <name>Mn(2+)</name>
        <dbReference type="ChEBI" id="CHEBI:29035"/>
    </cofactor>
</comment>
<dbReference type="Pfam" id="PF00925">
    <property type="entry name" value="GTP_cyclohydro2"/>
    <property type="match status" value="1"/>
</dbReference>
<evidence type="ECO:0000256" key="13">
    <source>
        <dbReference type="ARBA" id="ARBA00023134"/>
    </source>
</evidence>
<dbReference type="NCBIfam" id="TIGR00506">
    <property type="entry name" value="ribB"/>
    <property type="match status" value="1"/>
</dbReference>
<accession>A0A2D6LPJ8</accession>
<dbReference type="InterPro" id="IPR017945">
    <property type="entry name" value="DHBP_synth_RibB-like_a/b_dom"/>
</dbReference>
<dbReference type="EC" id="3.5.4.25" evidence="6"/>
<keyword evidence="14" id="KW-0464">Manganese</keyword>
<dbReference type="PANTHER" id="PTHR21327">
    <property type="entry name" value="GTP CYCLOHYDROLASE II-RELATED"/>
    <property type="match status" value="1"/>
</dbReference>
<feature type="domain" description="GTP cyclohydrolase II" evidence="18">
    <location>
        <begin position="208"/>
        <end position="374"/>
    </location>
</feature>
<name>A0A2D6LPJ8_9ARCH</name>
<dbReference type="EMBL" id="NZBD01000008">
    <property type="protein sequence ID" value="MAG18111.1"/>
    <property type="molecule type" value="Genomic_DNA"/>
</dbReference>
<dbReference type="FunFam" id="3.90.870.10:FF:000001">
    <property type="entry name" value="Riboflavin biosynthesis protein RibBA"/>
    <property type="match status" value="1"/>
</dbReference>
<dbReference type="HAMAP" id="MF_00179">
    <property type="entry name" value="RibA"/>
    <property type="match status" value="1"/>
</dbReference>
<dbReference type="NCBIfam" id="NF006803">
    <property type="entry name" value="PRK09311.1"/>
    <property type="match status" value="1"/>
</dbReference>
<dbReference type="GO" id="GO:0046872">
    <property type="term" value="F:metal ion binding"/>
    <property type="evidence" value="ECO:0007669"/>
    <property type="project" value="UniProtKB-KW"/>
</dbReference>
<dbReference type="HAMAP" id="MF_00180">
    <property type="entry name" value="RibB"/>
    <property type="match status" value="1"/>
</dbReference>
<evidence type="ECO:0000256" key="16">
    <source>
        <dbReference type="ARBA" id="ARBA00023268"/>
    </source>
</evidence>
<evidence type="ECO:0000256" key="1">
    <source>
        <dbReference type="ARBA" id="ARBA00001936"/>
    </source>
</evidence>
<dbReference type="InterPro" id="IPR000926">
    <property type="entry name" value="RibA"/>
</dbReference>
<dbReference type="GO" id="GO:0005525">
    <property type="term" value="F:GTP binding"/>
    <property type="evidence" value="ECO:0007669"/>
    <property type="project" value="UniProtKB-KW"/>
</dbReference>
<dbReference type="Gene3D" id="3.40.50.10990">
    <property type="entry name" value="GTP cyclohydrolase II"/>
    <property type="match status" value="1"/>
</dbReference>
<sequence>MDYKFDSIPDSLEALKNGELIVLVDDENRENEGDLVLSAEKATVEKLNFMAKDARGLICVPITLEKASQLDLPRMTQNRDRFDTPFTVSVDAASGGTGISIKDRLLTIETIFSNESKPEKLCRPGHVFPLVAKEGGVLQRAGHTEGAVDLLKLAGKNPTAVICEILNDDGSMARLPELMVFAKKHDLRIVTIKDLIQHKLKDGLQVKKVAKVNLPTEFGDFKAFGYSDVIENREYIALVKGNVSGKQNVLVRVHSACLTGDVFHSKKCDCNSQLETALKMIEKEEQGVVLYIPHHEGRGIGLLNKLKAYELQEHGKDTVEANYALGFPMDKRDFGIGAQILVDLGLSTIRLMTNNPKKLKGLHGFGLDIVEQVPIKSDPNEHNGKYLETKKLKLGHSL</sequence>
<dbReference type="PIRSF" id="PIRSF001259">
    <property type="entry name" value="RibA"/>
    <property type="match status" value="1"/>
</dbReference>
<dbReference type="AlphaFoldDB" id="A0A2D6LPJ8"/>
<dbReference type="InterPro" id="IPR036144">
    <property type="entry name" value="RibA-like_sf"/>
</dbReference>
<keyword evidence="12" id="KW-0460">Magnesium</keyword>
<dbReference type="Pfam" id="PF00926">
    <property type="entry name" value="DHBP_synthase"/>
    <property type="match status" value="1"/>
</dbReference>
<comment type="cofactor">
    <cofactor evidence="3">
        <name>Zn(2+)</name>
        <dbReference type="ChEBI" id="CHEBI:29105"/>
    </cofactor>
</comment>
<evidence type="ECO:0000256" key="4">
    <source>
        <dbReference type="ARBA" id="ARBA00004853"/>
    </source>
</evidence>
<evidence type="ECO:0000259" key="18">
    <source>
        <dbReference type="Pfam" id="PF00925"/>
    </source>
</evidence>
<evidence type="ECO:0000256" key="11">
    <source>
        <dbReference type="ARBA" id="ARBA00022833"/>
    </source>
</evidence>
<reference evidence="20" key="1">
    <citation type="submission" date="2017-09" db="EMBL/GenBank/DDBJ databases">
        <title>The Reconstruction of 2,631 Draft Metagenome-Assembled Genomes from the Global Oceans.</title>
        <authorList>
            <person name="Tully B.J."/>
            <person name="Graham E.D."/>
            <person name="Heidelberg J.F."/>
        </authorList>
    </citation>
    <scope>NUCLEOTIDE SEQUENCE [LARGE SCALE GENOMIC DNA]</scope>
</reference>
<evidence type="ECO:0000313" key="19">
    <source>
        <dbReference type="EMBL" id="MAG18111.1"/>
    </source>
</evidence>
<dbReference type="GO" id="GO:0009231">
    <property type="term" value="P:riboflavin biosynthetic process"/>
    <property type="evidence" value="ECO:0007669"/>
    <property type="project" value="UniProtKB-UniPathway"/>
</dbReference>
<dbReference type="InterPro" id="IPR000422">
    <property type="entry name" value="DHBP_synthase_RibB"/>
</dbReference>
<dbReference type="InterPro" id="IPR032677">
    <property type="entry name" value="GTP_cyclohydro_II"/>
</dbReference>
<keyword evidence="7" id="KW-0686">Riboflavin biosynthesis</keyword>
<dbReference type="GO" id="GO:0008686">
    <property type="term" value="F:3,4-dihydroxy-2-butanone-4-phosphate synthase activity"/>
    <property type="evidence" value="ECO:0007669"/>
    <property type="project" value="InterPro"/>
</dbReference>
<evidence type="ECO:0000256" key="6">
    <source>
        <dbReference type="ARBA" id="ARBA00012762"/>
    </source>
</evidence>
<evidence type="ECO:0000256" key="2">
    <source>
        <dbReference type="ARBA" id="ARBA00001946"/>
    </source>
</evidence>
<dbReference type="CDD" id="cd00641">
    <property type="entry name" value="GTP_cyclohydro2"/>
    <property type="match status" value="1"/>
</dbReference>
<evidence type="ECO:0000256" key="7">
    <source>
        <dbReference type="ARBA" id="ARBA00022619"/>
    </source>
</evidence>
<evidence type="ECO:0000256" key="14">
    <source>
        <dbReference type="ARBA" id="ARBA00023211"/>
    </source>
</evidence>
<protein>
    <recommendedName>
        <fullName evidence="6">GTP cyclohydrolase II</fullName>
        <ecNumber evidence="6">3.5.4.25</ecNumber>
    </recommendedName>
</protein>
<dbReference type="NCBIfam" id="NF001591">
    <property type="entry name" value="PRK00393.1"/>
    <property type="match status" value="1"/>
</dbReference>
<evidence type="ECO:0000256" key="17">
    <source>
        <dbReference type="ARBA" id="ARBA00049295"/>
    </source>
</evidence>
<keyword evidence="16" id="KW-0511">Multifunctional enzyme</keyword>
<dbReference type="SUPFAM" id="SSF142695">
    <property type="entry name" value="RibA-like"/>
    <property type="match status" value="1"/>
</dbReference>
<dbReference type="InterPro" id="IPR016299">
    <property type="entry name" value="Riboflavin_synth_RibBA"/>
</dbReference>
<evidence type="ECO:0000256" key="5">
    <source>
        <dbReference type="ARBA" id="ARBA00005520"/>
    </source>
</evidence>
<dbReference type="SUPFAM" id="SSF55821">
    <property type="entry name" value="YrdC/RibB"/>
    <property type="match status" value="1"/>
</dbReference>
<dbReference type="UniPathway" id="UPA00275">
    <property type="reaction ID" value="UER00400"/>
</dbReference>
<keyword evidence="13" id="KW-0342">GTP-binding</keyword>